<gene>
    <name evidence="2" type="ORF">NCTC13079_00146</name>
</gene>
<keyword evidence="1" id="KW-1133">Transmembrane helix</keyword>
<keyword evidence="3" id="KW-1185">Reference proteome</keyword>
<evidence type="ECO:0000313" key="3">
    <source>
        <dbReference type="Proteomes" id="UP000269544"/>
    </source>
</evidence>
<feature type="transmembrane region" description="Helical" evidence="1">
    <location>
        <begin position="44"/>
        <end position="62"/>
    </location>
</feature>
<evidence type="ECO:0000256" key="1">
    <source>
        <dbReference type="SAM" id="Phobius"/>
    </source>
</evidence>
<dbReference type="KEGG" id="piv:NCTC13079_00146"/>
<organism evidence="2 3">
    <name type="scientific">Aedoeadaptatus ivorii</name>
    <dbReference type="NCBI Taxonomy" id="54006"/>
    <lineage>
        <taxon>Bacteria</taxon>
        <taxon>Bacillati</taxon>
        <taxon>Bacillota</taxon>
        <taxon>Tissierellia</taxon>
        <taxon>Tissierellales</taxon>
        <taxon>Peptoniphilaceae</taxon>
        <taxon>Aedoeadaptatus</taxon>
    </lineage>
</organism>
<dbReference type="AlphaFoldDB" id="A0A448UZY3"/>
<reference evidence="2 3" key="1">
    <citation type="submission" date="2018-12" db="EMBL/GenBank/DDBJ databases">
        <authorList>
            <consortium name="Pathogen Informatics"/>
        </authorList>
    </citation>
    <scope>NUCLEOTIDE SEQUENCE [LARGE SCALE GENOMIC DNA]</scope>
    <source>
        <strain evidence="2 3">NCTC13079</strain>
    </source>
</reference>
<keyword evidence="1" id="KW-0812">Transmembrane</keyword>
<evidence type="ECO:0000313" key="2">
    <source>
        <dbReference type="EMBL" id="VEJ34422.1"/>
    </source>
</evidence>
<feature type="transmembrane region" description="Helical" evidence="1">
    <location>
        <begin position="178"/>
        <end position="202"/>
    </location>
</feature>
<feature type="transmembrane region" description="Helical" evidence="1">
    <location>
        <begin position="222"/>
        <end position="241"/>
    </location>
</feature>
<proteinExistence type="predicted"/>
<feature type="transmembrane region" description="Helical" evidence="1">
    <location>
        <begin position="88"/>
        <end position="117"/>
    </location>
</feature>
<sequence length="254" mass="27452">MRKLLGYFFKRDQVVLLSAFGISLLACLISRANAAPEVTLFAAMAIYVAAVAGGIVVLARDYRAFCGDRSPFFAALPLTGRQVVGARFAYLGLLLLLMSLIGAFMGARLLVLFSAAIGGQLNFVIEQLKVMYSQPSGIALIGSLFLLNLGTQVALWLFAVSVGSERTLRRFSFGGPVLVYILTALGIGAIDTLLGALFPFGFVFEWGRGFFFGAIQPEQELFGLPLTIWIVSALCVALGLWRSAYSHNQKLSAY</sequence>
<evidence type="ECO:0008006" key="4">
    <source>
        <dbReference type="Google" id="ProtNLM"/>
    </source>
</evidence>
<keyword evidence="1" id="KW-0472">Membrane</keyword>
<protein>
    <recommendedName>
        <fullName evidence="4">ABC-2 family transporter protein</fullName>
    </recommendedName>
</protein>
<accession>A0A448UZY3</accession>
<dbReference type="PROSITE" id="PS51257">
    <property type="entry name" value="PROKAR_LIPOPROTEIN"/>
    <property type="match status" value="1"/>
</dbReference>
<name>A0A448UZY3_9FIRM</name>
<dbReference type="EMBL" id="LR134523">
    <property type="protein sequence ID" value="VEJ34422.1"/>
    <property type="molecule type" value="Genomic_DNA"/>
</dbReference>
<dbReference type="Proteomes" id="UP000269544">
    <property type="component" value="Chromosome"/>
</dbReference>
<feature type="transmembrane region" description="Helical" evidence="1">
    <location>
        <begin position="137"/>
        <end position="158"/>
    </location>
</feature>